<keyword evidence="3 6" id="KW-0347">Helicase</keyword>
<accession>A0A5M9HEH6</accession>
<dbReference type="AlphaFoldDB" id="A0A5M9HEH6"/>
<organism evidence="6 7">
    <name type="scientific">Arcticibacter tournemirensis</name>
    <dbReference type="NCBI Taxonomy" id="699437"/>
    <lineage>
        <taxon>Bacteria</taxon>
        <taxon>Pseudomonadati</taxon>
        <taxon>Bacteroidota</taxon>
        <taxon>Sphingobacteriia</taxon>
        <taxon>Sphingobacteriales</taxon>
        <taxon>Sphingobacteriaceae</taxon>
        <taxon>Arcticibacter</taxon>
    </lineage>
</organism>
<dbReference type="InterPro" id="IPR001650">
    <property type="entry name" value="Helicase_C-like"/>
</dbReference>
<dbReference type="InterPro" id="IPR014001">
    <property type="entry name" value="Helicase_ATP-bd"/>
</dbReference>
<dbReference type="OrthoDB" id="9812126at2"/>
<dbReference type="PANTHER" id="PTHR47961">
    <property type="entry name" value="DNA POLYMERASE THETA, PUTATIVE (AFU_ORTHOLOGUE AFUA_1G05260)-RELATED"/>
    <property type="match status" value="1"/>
</dbReference>
<dbReference type="PANTHER" id="PTHR47961:SF6">
    <property type="entry name" value="DNA-DIRECTED DNA POLYMERASE"/>
    <property type="match status" value="1"/>
</dbReference>
<evidence type="ECO:0000256" key="1">
    <source>
        <dbReference type="ARBA" id="ARBA00022741"/>
    </source>
</evidence>
<dbReference type="Gene3D" id="3.40.50.300">
    <property type="entry name" value="P-loop containing nucleotide triphosphate hydrolases"/>
    <property type="match status" value="2"/>
</dbReference>
<gene>
    <name evidence="6" type="ORF">F1649_04520</name>
</gene>
<dbReference type="SMART" id="SM00487">
    <property type="entry name" value="DEXDc"/>
    <property type="match status" value="1"/>
</dbReference>
<protein>
    <submittedName>
        <fullName evidence="6">DEAD/DEAH box helicase</fullName>
    </submittedName>
</protein>
<feature type="domain" description="Helicase ATP-binding" evidence="5">
    <location>
        <begin position="162"/>
        <end position="336"/>
    </location>
</feature>
<sequence>MEGNNKTSIYDELATSIVASERFKIYLSLIRNELLNTFEPSRQQNDITKEDLKFLLESASILACATSDAHKQLAYAITVNVYNQFKSEYEDIDRIASFLLLRLGNFPGFQLLKNRAVERALEKELADINISQQYEVISKSIDNKVSVNGTDLYLTDFQRDAYHSLSIGQDYSFSAPTSAGKSFLMILFIIEQLQQCPELTIVYVVPTKALINQVKNDIRGAFNRYDIQGVGVHSSTTSFELTELQSAPTDKTKHIYILTQERLSHLLSRRDIPFVINTLIVDEAQKVGDGYRGVLLERVITQTARTYPKARIVFSSPLASNPEFFKKFKPELQESRTNNSPVHQNVLFLNSKRKDTFLSVLHDEVEALIEDNDLQKGCPSAKRAKMAYWAFHLGKGQSNILYGNGAAETEELAKHLSDLLPNVQDERIEEFVNFIQDNIHGEYTLITCLRKGVAFHYSTMPRELKEKIELLFSDETVPVNYLCCTSTLLEGMNMPAKNVFIIDPTKGQGNHMGKFDFWNLAGRAGRLLKDFYGNIYCIDPNSWNDESYIPERSIENYTIESSTENVLVDRAVDLTSYLQDVDQVFPGKDKELLEQTSSTFLINSLNDPSDTIGKYLNDHKITMESQQVTAIETAITGIINENVLPDFVIRKNPGIDMRLQNRLFAYFSTVPTSVSVPVYPAAFEFYNSIVNVYDVINTIFLASADTRMIRRYAFVSSVWIKENPLGYLIQEQVKYEQKEKKFSSVNKCVRTVVDLIDGILTYKYAKYTKCYNDILEYYIQTIKADVKLINISAYLELGACNPTTISLISLGLSRTTAIRLRTLIGQNDLDRAACVNWLSQNYTRYKNRLPVVCQDDYDNNFNE</sequence>
<keyword evidence="4" id="KW-0067">ATP-binding</keyword>
<keyword evidence="7" id="KW-1185">Reference proteome</keyword>
<dbReference type="GO" id="GO:0016787">
    <property type="term" value="F:hydrolase activity"/>
    <property type="evidence" value="ECO:0007669"/>
    <property type="project" value="UniProtKB-KW"/>
</dbReference>
<proteinExistence type="predicted"/>
<dbReference type="InterPro" id="IPR027417">
    <property type="entry name" value="P-loop_NTPase"/>
</dbReference>
<evidence type="ECO:0000259" key="5">
    <source>
        <dbReference type="PROSITE" id="PS51192"/>
    </source>
</evidence>
<evidence type="ECO:0000256" key="4">
    <source>
        <dbReference type="ARBA" id="ARBA00022840"/>
    </source>
</evidence>
<keyword evidence="2" id="KW-0378">Hydrolase</keyword>
<dbReference type="InterPro" id="IPR011545">
    <property type="entry name" value="DEAD/DEAH_box_helicase_dom"/>
</dbReference>
<dbReference type="SUPFAM" id="SSF52540">
    <property type="entry name" value="P-loop containing nucleoside triphosphate hydrolases"/>
    <property type="match status" value="1"/>
</dbReference>
<dbReference type="GO" id="GO:0005524">
    <property type="term" value="F:ATP binding"/>
    <property type="evidence" value="ECO:0007669"/>
    <property type="project" value="UniProtKB-KW"/>
</dbReference>
<dbReference type="GO" id="GO:0003676">
    <property type="term" value="F:nucleic acid binding"/>
    <property type="evidence" value="ECO:0007669"/>
    <property type="project" value="InterPro"/>
</dbReference>
<dbReference type="Proteomes" id="UP000322918">
    <property type="component" value="Unassembled WGS sequence"/>
</dbReference>
<reference evidence="6 7" key="1">
    <citation type="submission" date="2019-09" db="EMBL/GenBank/DDBJ databases">
        <title>Pararcticibacter amylolyticus gen. nov., sp. nov., isolated from a rottenly hemp rope, and reclassification of Pedobacter tournemirensis as Pararcticibacter tournemirensis comb. nov.</title>
        <authorList>
            <person name="Cai Y."/>
        </authorList>
    </citation>
    <scope>NUCLEOTIDE SEQUENCE [LARGE SCALE GENOMIC DNA]</scope>
    <source>
        <strain evidence="6 7">TF5-37.2-LB10</strain>
    </source>
</reference>
<keyword evidence="1" id="KW-0547">Nucleotide-binding</keyword>
<dbReference type="SMART" id="SM00490">
    <property type="entry name" value="HELICc"/>
    <property type="match status" value="1"/>
</dbReference>
<evidence type="ECO:0000256" key="3">
    <source>
        <dbReference type="ARBA" id="ARBA00022806"/>
    </source>
</evidence>
<evidence type="ECO:0000313" key="6">
    <source>
        <dbReference type="EMBL" id="KAA8485386.1"/>
    </source>
</evidence>
<dbReference type="GO" id="GO:0004386">
    <property type="term" value="F:helicase activity"/>
    <property type="evidence" value="ECO:0007669"/>
    <property type="project" value="UniProtKB-KW"/>
</dbReference>
<dbReference type="InterPro" id="IPR050474">
    <property type="entry name" value="Hel308_SKI2-like"/>
</dbReference>
<name>A0A5M9HEH6_9SPHI</name>
<dbReference type="EMBL" id="VWNE01000005">
    <property type="protein sequence ID" value="KAA8485386.1"/>
    <property type="molecule type" value="Genomic_DNA"/>
</dbReference>
<evidence type="ECO:0000256" key="2">
    <source>
        <dbReference type="ARBA" id="ARBA00022801"/>
    </source>
</evidence>
<comment type="caution">
    <text evidence="6">The sequence shown here is derived from an EMBL/GenBank/DDBJ whole genome shotgun (WGS) entry which is preliminary data.</text>
</comment>
<evidence type="ECO:0000313" key="7">
    <source>
        <dbReference type="Proteomes" id="UP000322918"/>
    </source>
</evidence>
<dbReference type="PROSITE" id="PS51192">
    <property type="entry name" value="HELICASE_ATP_BIND_1"/>
    <property type="match status" value="1"/>
</dbReference>
<dbReference type="RefSeq" id="WP_141814736.1">
    <property type="nucleotide sequence ID" value="NZ_VFPL01000001.1"/>
</dbReference>
<dbReference type="Pfam" id="PF00270">
    <property type="entry name" value="DEAD"/>
    <property type="match status" value="1"/>
</dbReference>